<feature type="chain" id="PRO_5026140478" evidence="1">
    <location>
        <begin position="23"/>
        <end position="164"/>
    </location>
</feature>
<proteinExistence type="predicted"/>
<sequence>MKAFLAAATVALAFTSPIAAQSYDPDRRIETFTRADLKAVLDKIEASYEEGGERRNIEIVFANTLKADALLMACEDEDTESECFGTSILATFSPSEGTSDTAIMEAINEFNLRQHFGRAYIDPEGTISLRMYIISDGGILMENYALQIGLFVSAAERFAGYLYD</sequence>
<dbReference type="AlphaFoldDB" id="A0A6I4U411"/>
<organism evidence="2 3">
    <name type="scientific">Alteriqipengyuania halimionae</name>
    <dbReference type="NCBI Taxonomy" id="1926630"/>
    <lineage>
        <taxon>Bacteria</taxon>
        <taxon>Pseudomonadati</taxon>
        <taxon>Pseudomonadota</taxon>
        <taxon>Alphaproteobacteria</taxon>
        <taxon>Sphingomonadales</taxon>
        <taxon>Erythrobacteraceae</taxon>
        <taxon>Alteriqipengyuania</taxon>
    </lineage>
</organism>
<evidence type="ECO:0000313" key="3">
    <source>
        <dbReference type="Proteomes" id="UP000429229"/>
    </source>
</evidence>
<dbReference type="Proteomes" id="UP000429229">
    <property type="component" value="Unassembled WGS sequence"/>
</dbReference>
<comment type="caution">
    <text evidence="2">The sequence shown here is derived from an EMBL/GenBank/DDBJ whole genome shotgun (WGS) entry which is preliminary data.</text>
</comment>
<protein>
    <submittedName>
        <fullName evidence="2">YbjN domain-containing protein</fullName>
    </submittedName>
</protein>
<accession>A0A6I4U411</accession>
<dbReference type="Pfam" id="PF10722">
    <property type="entry name" value="YbjN"/>
    <property type="match status" value="1"/>
</dbReference>
<dbReference type="EMBL" id="WTYR01000001">
    <property type="protein sequence ID" value="MXP09655.1"/>
    <property type="molecule type" value="Genomic_DNA"/>
</dbReference>
<keyword evidence="3" id="KW-1185">Reference proteome</keyword>
<name>A0A6I4U411_9SPHN</name>
<reference evidence="2 3" key="1">
    <citation type="submission" date="2019-12" db="EMBL/GenBank/DDBJ databases">
        <title>Genomic-based taxomic classification of the family Erythrobacteraceae.</title>
        <authorList>
            <person name="Xu L."/>
        </authorList>
    </citation>
    <scope>NUCLEOTIDE SEQUENCE [LARGE SCALE GENOMIC DNA]</scope>
    <source>
        <strain evidence="2 3">LMG 29519</strain>
    </source>
</reference>
<feature type="signal peptide" evidence="1">
    <location>
        <begin position="1"/>
        <end position="22"/>
    </location>
</feature>
<evidence type="ECO:0000256" key="1">
    <source>
        <dbReference type="SAM" id="SignalP"/>
    </source>
</evidence>
<keyword evidence="1" id="KW-0732">Signal</keyword>
<dbReference type="RefSeq" id="WP_160616333.1">
    <property type="nucleotide sequence ID" value="NZ_WTYR01000001.1"/>
</dbReference>
<dbReference type="OrthoDB" id="7391523at2"/>
<gene>
    <name evidence="2" type="ORF">GRI68_05640</name>
</gene>
<evidence type="ECO:0000313" key="2">
    <source>
        <dbReference type="EMBL" id="MXP09655.1"/>
    </source>
</evidence>
<dbReference type="InterPro" id="IPR019660">
    <property type="entry name" value="Put_sensory_transdc_reg_YbjN"/>
</dbReference>